<dbReference type="GO" id="GO:0016758">
    <property type="term" value="F:hexosyltransferase activity"/>
    <property type="evidence" value="ECO:0007669"/>
    <property type="project" value="UniProtKB-ARBA"/>
</dbReference>
<dbReference type="GO" id="GO:0005975">
    <property type="term" value="P:carbohydrate metabolic process"/>
    <property type="evidence" value="ECO:0007669"/>
    <property type="project" value="InterPro"/>
</dbReference>
<dbReference type="CDD" id="cd00761">
    <property type="entry name" value="Glyco_tranf_GTA_type"/>
    <property type="match status" value="1"/>
</dbReference>
<evidence type="ECO:0000259" key="1">
    <source>
        <dbReference type="Pfam" id="PF00535"/>
    </source>
</evidence>
<dbReference type="EMBL" id="CP022114">
    <property type="protein sequence ID" value="ASG64311.1"/>
    <property type="molecule type" value="Genomic_DNA"/>
</dbReference>
<protein>
    <recommendedName>
        <fullName evidence="1">Glycosyltransferase 2-like domain-containing protein</fullName>
    </recommendedName>
</protein>
<gene>
    <name evidence="2" type="ORF">CEW81_22755</name>
</gene>
<dbReference type="AlphaFoldDB" id="A0A248KKC6"/>
<organism evidence="2 3">
    <name type="scientific">Kluyvera genomosp. 3</name>
    <dbReference type="NCBI Taxonomy" id="2774055"/>
    <lineage>
        <taxon>Bacteria</taxon>
        <taxon>Pseudomonadati</taxon>
        <taxon>Pseudomonadota</taxon>
        <taxon>Gammaproteobacteria</taxon>
        <taxon>Enterobacterales</taxon>
        <taxon>Enterobacteriaceae</taxon>
        <taxon>Kluyvera</taxon>
    </lineage>
</organism>
<sequence length="896" mass="103132">MENDIVLSAELNDFSHYTIKKLTAQQPMVSIIIPVYNRPAAIAQCLHQLSRMEHELNDVEVILIDDCSTDNTYNILQNFITIFPNIITLKRKVNSGGASEPRNNGLKIASGQWILFIDSDDYITPHAITDALAVTQIDPDTDMICMPHFKASGSKRSTMDSAFPYPETVTGLDFTQTKLQNSLKVIGKFFRASLIADYQIDFPAGIQVREDNWFIMKMYSVTRRIAILGNRKKYYFINELDDISLAAKGTSPAAAVEIYLSVYDFIKTKSGLSIEAQNNFLAIYLNRYTNMIKRGENAPRRFFKQTKDRLLALRENQYANQNTRSFITALYAGEFEPDKLNIKKLNSMLASARESLNAVAQAPQSPPFPTYTLLFSISDGQQRACTQTVHGTTLDEAWAEGKQALRNWQQDQTRPAIWLRVDMVDKIQTLRWGELQDKFSKTKRNYFRFGLSLTPDFKQPILEQEINANALLYQSTEGTSTPNAVNLANFSQQRFATPLSWPEQDDQLIWRFTTRSVFCDGKQVYPIEFKGRNSGYRQLHRWQEETLDPMIVSATDYLARQVKNSGRYHYGWFPCFDRAIPTYNALRHASSTYALLEGWEVTQEPAHFAAIERALGDLSNELIETRRLPDGSDADFLIDTGGEIKLGGNAVCILAMAKYTELTGDQRYLPQMQRLANGIGFMQKTDTGGFNHVLNAADLSLKAEHRIIYYDGEAAFALMRLYGLTKTPRWLEIVERAMDHFIAQKHWQAHDHWLSYCVNELTLYRPLERYYQFGLDNVRDHLDFVINRVTTYPTLLELMMAASRMLSRLATSEHRHLLDGFDLEKFNLALETRARYLANGFFWPELAMFFKNPPRIVGSFFIRHHSFRVRIDDVEHYLSGYVAYRKHWRHQHDKTT</sequence>
<dbReference type="InterPro" id="IPR029044">
    <property type="entry name" value="Nucleotide-diphossugar_trans"/>
</dbReference>
<dbReference type="PANTHER" id="PTHR22916:SF3">
    <property type="entry name" value="UDP-GLCNAC:BETAGAL BETA-1,3-N-ACETYLGLUCOSAMINYLTRANSFERASE-LIKE PROTEIN 1"/>
    <property type="match status" value="1"/>
</dbReference>
<reference evidence="2 3" key="1">
    <citation type="submission" date="2017-06" db="EMBL/GenBank/DDBJ databases">
        <title>Origin of plasmid-mediated fosfomycin resistance gene fosA3.</title>
        <authorList>
            <person name="Ito R."/>
            <person name="Pacey M.P."/>
            <person name="Doi Y."/>
        </authorList>
    </citation>
    <scope>NUCLEOTIDE SEQUENCE [LARGE SCALE GENOMIC DNA]</scope>
    <source>
        <strain evidence="2 3">YDC799</strain>
    </source>
</reference>
<dbReference type="SUPFAM" id="SSF48208">
    <property type="entry name" value="Six-hairpin glycosidases"/>
    <property type="match status" value="1"/>
</dbReference>
<dbReference type="InterPro" id="IPR001173">
    <property type="entry name" value="Glyco_trans_2-like"/>
</dbReference>
<proteinExistence type="predicted"/>
<dbReference type="Pfam" id="PF00535">
    <property type="entry name" value="Glycos_transf_2"/>
    <property type="match status" value="1"/>
</dbReference>
<evidence type="ECO:0000313" key="3">
    <source>
        <dbReference type="Proteomes" id="UP000197098"/>
    </source>
</evidence>
<feature type="domain" description="Glycosyltransferase 2-like" evidence="1">
    <location>
        <begin position="30"/>
        <end position="159"/>
    </location>
</feature>
<dbReference type="Gene3D" id="3.90.550.10">
    <property type="entry name" value="Spore Coat Polysaccharide Biosynthesis Protein SpsA, Chain A"/>
    <property type="match status" value="1"/>
</dbReference>
<evidence type="ECO:0000313" key="2">
    <source>
        <dbReference type="EMBL" id="ASG64311.1"/>
    </source>
</evidence>
<dbReference type="SUPFAM" id="SSF53448">
    <property type="entry name" value="Nucleotide-diphospho-sugar transferases"/>
    <property type="match status" value="1"/>
</dbReference>
<dbReference type="PANTHER" id="PTHR22916">
    <property type="entry name" value="GLYCOSYLTRANSFERASE"/>
    <property type="match status" value="1"/>
</dbReference>
<dbReference type="InterPro" id="IPR008928">
    <property type="entry name" value="6-hairpin_glycosidase_sf"/>
</dbReference>
<dbReference type="Proteomes" id="UP000197098">
    <property type="component" value="Chromosome"/>
</dbReference>
<name>A0A248KKC6_9ENTR</name>
<accession>A0A248KKC6</accession>